<evidence type="ECO:0000256" key="4">
    <source>
        <dbReference type="ARBA" id="ARBA00011738"/>
    </source>
</evidence>
<dbReference type="RefSeq" id="WP_062534005.1">
    <property type="nucleotide sequence ID" value="NZ_CP012678.1"/>
</dbReference>
<accession>A0A0M4U6J2</accession>
<evidence type="ECO:0000256" key="11">
    <source>
        <dbReference type="ARBA" id="ARBA00048179"/>
    </source>
</evidence>
<evidence type="ECO:0000256" key="5">
    <source>
        <dbReference type="ARBA" id="ARBA00022679"/>
    </source>
</evidence>
<keyword evidence="5" id="KW-0808">Transferase</keyword>
<proteinExistence type="inferred from homology"/>
<comment type="subunit">
    <text evidence="4">Homodimer.</text>
</comment>
<evidence type="ECO:0000313" key="13">
    <source>
        <dbReference type="EMBL" id="ALF59551.1"/>
    </source>
</evidence>
<dbReference type="SUPFAM" id="SSF53850">
    <property type="entry name" value="Periplasmic binding protein-like II"/>
    <property type="match status" value="1"/>
</dbReference>
<dbReference type="GO" id="GO:0046872">
    <property type="term" value="F:metal ion binding"/>
    <property type="evidence" value="ECO:0007669"/>
    <property type="project" value="UniProtKB-KW"/>
</dbReference>
<keyword evidence="14" id="KW-1185">Reference proteome</keyword>
<comment type="similarity">
    <text evidence="3">Belongs to the NMT1/THI5 family.</text>
</comment>
<feature type="domain" description="SsuA/THI5-like" evidence="12">
    <location>
        <begin position="15"/>
        <end position="69"/>
    </location>
</feature>
<comment type="function">
    <text evidence="1">Responsible for the formation of the pyrimidine heterocycle in the thiamine biosynthesis pathway. Catalyzes the formation of hydroxymethylpyrimidine phosphate (HMP-P) from histidine and pyridoxal phosphate (PLP). The protein uses PLP and the active site histidine to form HMP-P, generating an inactive enzyme. The enzyme can only undergo a single turnover, which suggests it is a suicide enzyme.</text>
</comment>
<gene>
    <name evidence="13" type="ORF">AOC03_05375</name>
</gene>
<evidence type="ECO:0000256" key="1">
    <source>
        <dbReference type="ARBA" id="ARBA00003469"/>
    </source>
</evidence>
<evidence type="ECO:0000259" key="12">
    <source>
        <dbReference type="Pfam" id="PF09084"/>
    </source>
</evidence>
<dbReference type="GO" id="GO:0016740">
    <property type="term" value="F:transferase activity"/>
    <property type="evidence" value="ECO:0007669"/>
    <property type="project" value="UniProtKB-KW"/>
</dbReference>
<protein>
    <recommendedName>
        <fullName evidence="10">Thiamine pyrimidine synthase</fullName>
    </recommendedName>
</protein>
<name>A0A0M4U6J2_9GAMM</name>
<keyword evidence="6" id="KW-0479">Metal-binding</keyword>
<evidence type="ECO:0000256" key="3">
    <source>
        <dbReference type="ARBA" id="ARBA00009406"/>
    </source>
</evidence>
<keyword evidence="9" id="KW-0408">Iron</keyword>
<evidence type="ECO:0000256" key="7">
    <source>
        <dbReference type="ARBA" id="ARBA00022898"/>
    </source>
</evidence>
<dbReference type="OrthoDB" id="9180959at2"/>
<dbReference type="AlphaFoldDB" id="A0A0M4U6J2"/>
<keyword evidence="8" id="KW-0784">Thiamine biosynthesis</keyword>
<dbReference type="Pfam" id="PF09084">
    <property type="entry name" value="NMT1"/>
    <property type="match status" value="2"/>
</dbReference>
<evidence type="ECO:0000256" key="8">
    <source>
        <dbReference type="ARBA" id="ARBA00022977"/>
    </source>
</evidence>
<evidence type="ECO:0000313" key="14">
    <source>
        <dbReference type="Proteomes" id="UP000059847"/>
    </source>
</evidence>
<evidence type="ECO:0000256" key="10">
    <source>
        <dbReference type="ARBA" id="ARBA00033171"/>
    </source>
</evidence>
<reference evidence="13 14" key="1">
    <citation type="submission" date="2015-09" db="EMBL/GenBank/DDBJ databases">
        <title>Complete genome of Psychrobacter urativorans R10.10B.</title>
        <authorList>
            <person name="See-Too W.S."/>
            <person name="Chan K.G."/>
        </authorList>
    </citation>
    <scope>NUCLEOTIDE SEQUENCE [LARGE SCALE GENOMIC DNA]</scope>
    <source>
        <strain evidence="13 14">R10.10B</strain>
    </source>
</reference>
<dbReference type="GO" id="GO:0009228">
    <property type="term" value="P:thiamine biosynthetic process"/>
    <property type="evidence" value="ECO:0007669"/>
    <property type="project" value="UniProtKB-KW"/>
</dbReference>
<evidence type="ECO:0000256" key="6">
    <source>
        <dbReference type="ARBA" id="ARBA00022723"/>
    </source>
</evidence>
<dbReference type="Proteomes" id="UP000059847">
    <property type="component" value="Chromosome"/>
</dbReference>
<dbReference type="STRING" id="45610.AOC03_05375"/>
<dbReference type="InterPro" id="IPR015168">
    <property type="entry name" value="SsuA/THI5"/>
</dbReference>
<keyword evidence="7" id="KW-0663">Pyridoxal phosphate</keyword>
<evidence type="ECO:0000256" key="2">
    <source>
        <dbReference type="ARBA" id="ARBA00004948"/>
    </source>
</evidence>
<dbReference type="InterPro" id="IPR027939">
    <property type="entry name" value="NMT1/THI5"/>
</dbReference>
<dbReference type="PANTHER" id="PTHR31528:SF1">
    <property type="entry name" value="4-AMINO-5-HYDROXYMETHYL-2-METHYLPYRIMIDINE PHOSPHATE SYNTHASE THI11-RELATED"/>
    <property type="match status" value="1"/>
</dbReference>
<comment type="pathway">
    <text evidence="2">Cofactor biosynthesis; thiamine diphosphate biosynthesis.</text>
</comment>
<comment type="catalytic activity">
    <reaction evidence="11">
        <text>N(6)-(pyridoxal phosphate)-L-lysyl-[4-amino-5-hydroxymethyl-2-methylpyrimidine phosphate synthase] + L-histidyl-[4-amino-5-hydroxymethyl-2-methylpyrimidine phosphate synthase] + 2 Fe(3+) + 4 H2O = L-lysyl-[4-amino-5-hydroxymethyl-2-methylpyrimidine phosphate synthase] + (2S)-2-amino-5-hydroxy-4-oxopentanoyl-[4-amino-5-hydroxymethyl-2-methylpyrimidine phosphate synthase] + 4-amino-2-methyl-5-(phosphooxymethyl)pyrimidine + 3-oxopropanoate + 2 Fe(2+) + 2 H(+)</text>
        <dbReference type="Rhea" id="RHEA:65756"/>
        <dbReference type="Rhea" id="RHEA-COMP:16892"/>
        <dbReference type="Rhea" id="RHEA-COMP:16893"/>
        <dbReference type="Rhea" id="RHEA-COMP:16894"/>
        <dbReference type="Rhea" id="RHEA-COMP:16895"/>
        <dbReference type="ChEBI" id="CHEBI:15377"/>
        <dbReference type="ChEBI" id="CHEBI:15378"/>
        <dbReference type="ChEBI" id="CHEBI:29033"/>
        <dbReference type="ChEBI" id="CHEBI:29034"/>
        <dbReference type="ChEBI" id="CHEBI:29969"/>
        <dbReference type="ChEBI" id="CHEBI:29979"/>
        <dbReference type="ChEBI" id="CHEBI:33190"/>
        <dbReference type="ChEBI" id="CHEBI:58354"/>
        <dbReference type="ChEBI" id="CHEBI:143915"/>
        <dbReference type="ChEBI" id="CHEBI:157692"/>
    </reaction>
    <physiologicalReaction direction="left-to-right" evidence="11">
        <dbReference type="Rhea" id="RHEA:65757"/>
    </physiologicalReaction>
</comment>
<dbReference type="KEGG" id="pur:AOC03_05375"/>
<organism evidence="13 14">
    <name type="scientific">Psychrobacter urativorans</name>
    <dbReference type="NCBI Taxonomy" id="45610"/>
    <lineage>
        <taxon>Bacteria</taxon>
        <taxon>Pseudomonadati</taxon>
        <taxon>Pseudomonadota</taxon>
        <taxon>Gammaproteobacteria</taxon>
        <taxon>Moraxellales</taxon>
        <taxon>Moraxellaceae</taxon>
        <taxon>Psychrobacter</taxon>
    </lineage>
</organism>
<dbReference type="PANTHER" id="PTHR31528">
    <property type="entry name" value="4-AMINO-5-HYDROXYMETHYL-2-METHYLPYRIMIDINE PHOSPHATE SYNTHASE THI11-RELATED"/>
    <property type="match status" value="1"/>
</dbReference>
<feature type="domain" description="SsuA/THI5-like" evidence="12">
    <location>
        <begin position="119"/>
        <end position="236"/>
    </location>
</feature>
<dbReference type="Gene3D" id="3.40.190.10">
    <property type="entry name" value="Periplasmic binding protein-like II"/>
    <property type="match status" value="1"/>
</dbReference>
<evidence type="ECO:0000256" key="9">
    <source>
        <dbReference type="ARBA" id="ARBA00023004"/>
    </source>
</evidence>
<sequence length="299" mass="34058">MANTALTLTLEWFLNPDHLPFIAGIYTGAYHKAGLDITMIEPTEHYDGFAELQAGNIDMHVNEPIHLFEHYFDDLKALGCFFVTDGGVLMKQSSMDKLRQNQPIRITTPAANPITNKIGFEILQRYAKQNGFALDIESVEFVETDFQHLHNLQNGDEHGSFDGAWLCFYNFEGIEANHIGLDYTFIDQHLSPYPNFSALELMTTHTIWQEKSEALQQFVKITTDMGQLCIDNPAQAREIYYGYTGESPSALMDDIINDTLKRLITPLQPDAERWSTLREMLATLDIAVLSDTQYAKLWH</sequence>
<dbReference type="EMBL" id="CP012678">
    <property type="protein sequence ID" value="ALF59551.1"/>
    <property type="molecule type" value="Genomic_DNA"/>
</dbReference>